<protein>
    <recommendedName>
        <fullName evidence="3">DUF2071 domain-containing protein</fullName>
    </recommendedName>
</protein>
<evidence type="ECO:0008006" key="3">
    <source>
        <dbReference type="Google" id="ProtNLM"/>
    </source>
</evidence>
<comment type="caution">
    <text evidence="1">The sequence shown here is derived from an EMBL/GenBank/DDBJ whole genome shotgun (WGS) entry which is preliminary data.</text>
</comment>
<dbReference type="Pfam" id="PF09844">
    <property type="entry name" value="DUF2071"/>
    <property type="match status" value="1"/>
</dbReference>
<dbReference type="InterPro" id="IPR018644">
    <property type="entry name" value="DUF2071"/>
</dbReference>
<accession>A0A4Y4B5R8</accession>
<gene>
    <name evidence="1" type="ORF">MLI01_20800</name>
</gene>
<evidence type="ECO:0000313" key="1">
    <source>
        <dbReference type="EMBL" id="GEC75935.1"/>
    </source>
</evidence>
<organism evidence="1 2">
    <name type="scientific">Microbacterium maritypicum</name>
    <name type="common">Microbacterium liquefaciens</name>
    <dbReference type="NCBI Taxonomy" id="33918"/>
    <lineage>
        <taxon>Bacteria</taxon>
        <taxon>Bacillati</taxon>
        <taxon>Actinomycetota</taxon>
        <taxon>Actinomycetes</taxon>
        <taxon>Micrococcales</taxon>
        <taxon>Microbacteriaceae</taxon>
        <taxon>Microbacterium</taxon>
    </lineage>
</organism>
<evidence type="ECO:0000313" key="2">
    <source>
        <dbReference type="Proteomes" id="UP000317410"/>
    </source>
</evidence>
<dbReference type="AlphaFoldDB" id="A0A4Y4B5R8"/>
<sequence>MNLLLRTLRGRMRRRLLLTYRVDPAVAGGIIPAPFRPQLVDGSAVGGVCLIALTELRPGWVRPRWGISTENAAHRFAVEWDEGGATRTGVYVIERHSSDIVPVVGGGRFFPGIQRRARFVIEETGARFRVGMEASDASVFADVEVTDGWESTLFPTVDDASQFYRAGSIGWSPRRDGRGAEAVELSTTRWVAEAGRVNEVGSSFFDGLPRGAAQIDSALVMRDLPVSWRRPATTRP</sequence>
<proteinExistence type="predicted"/>
<name>A0A4Y4B5R8_MICMQ</name>
<dbReference type="EMBL" id="BJNQ01000013">
    <property type="protein sequence ID" value="GEC75935.1"/>
    <property type="molecule type" value="Genomic_DNA"/>
</dbReference>
<reference evidence="1 2" key="1">
    <citation type="submission" date="2019-06" db="EMBL/GenBank/DDBJ databases">
        <title>Whole genome shotgun sequence of Microbacterium liquefaciens NBRC 15037.</title>
        <authorList>
            <person name="Hosoyama A."/>
            <person name="Uohara A."/>
            <person name="Ohji S."/>
            <person name="Ichikawa N."/>
        </authorList>
    </citation>
    <scope>NUCLEOTIDE SEQUENCE [LARGE SCALE GENOMIC DNA]</scope>
    <source>
        <strain evidence="1 2">NBRC 15037</strain>
    </source>
</reference>
<dbReference type="RefSeq" id="WP_141386863.1">
    <property type="nucleotide sequence ID" value="NZ_BJNQ01000013.1"/>
</dbReference>
<dbReference type="Proteomes" id="UP000317410">
    <property type="component" value="Unassembled WGS sequence"/>
</dbReference>